<evidence type="ECO:0000313" key="1">
    <source>
        <dbReference type="EMBL" id="AUX28130.1"/>
    </source>
</evidence>
<dbReference type="InterPro" id="IPR008878">
    <property type="entry name" value="Transposase_IS66_Orf2"/>
</dbReference>
<evidence type="ECO:0000313" key="3">
    <source>
        <dbReference type="EMBL" id="AUX32013.1"/>
    </source>
</evidence>
<evidence type="ECO:0000313" key="2">
    <source>
        <dbReference type="EMBL" id="AUX30515.1"/>
    </source>
</evidence>
<name>A0A4P2QR54_SORCE</name>
<dbReference type="PANTHER" id="PTHR36455:SF1">
    <property type="entry name" value="BLR8292 PROTEIN"/>
    <property type="match status" value="1"/>
</dbReference>
<evidence type="ECO:0000313" key="4">
    <source>
        <dbReference type="EMBL" id="AUX34617.1"/>
    </source>
</evidence>
<dbReference type="Proteomes" id="UP000295497">
    <property type="component" value="Chromosome"/>
</dbReference>
<evidence type="ECO:0000313" key="5">
    <source>
        <dbReference type="EMBL" id="AUX35496.1"/>
    </source>
</evidence>
<dbReference type="EMBL" id="CP012672">
    <property type="protein sequence ID" value="AUX35496.1"/>
    <property type="molecule type" value="Genomic_DNA"/>
</dbReference>
<gene>
    <name evidence="3" type="primary">isftu1</name>
    <name evidence="1" type="ORF">SOCE836_001980</name>
    <name evidence="2" type="ORF">SOCE836_026210</name>
    <name evidence="3" type="ORF">SOCE836_041490</name>
    <name evidence="4" type="ORF">SOCE836_067930</name>
    <name evidence="5" type="ORF">SOCE836_076890</name>
</gene>
<sequence length="123" mass="13516">MIPGRVAIYVATEPLDLRRSFDGLAAVVREVLRQDPLSGALFLFFNRAADRVKALWWDRSGYCLLYKRLERGTFRAPRAVTPGATSVVIDAAELAKILEGIALPPSKLRREVRLAAASSPPAP</sequence>
<proteinExistence type="predicted"/>
<accession>A0A4P2QR54</accession>
<dbReference type="EMBL" id="CP012672">
    <property type="protein sequence ID" value="AUX28130.1"/>
    <property type="molecule type" value="Genomic_DNA"/>
</dbReference>
<dbReference type="EMBL" id="CP012672">
    <property type="protein sequence ID" value="AUX32013.1"/>
    <property type="molecule type" value="Genomic_DNA"/>
</dbReference>
<reference evidence="3 6" key="1">
    <citation type="submission" date="2015-09" db="EMBL/GenBank/DDBJ databases">
        <title>Sorangium comparison.</title>
        <authorList>
            <person name="Zaburannyi N."/>
            <person name="Bunk B."/>
            <person name="Overmann J."/>
            <person name="Mueller R."/>
        </authorList>
    </citation>
    <scope>NUCLEOTIDE SEQUENCE [LARGE SCALE GENOMIC DNA]</scope>
    <source>
        <strain evidence="3 6">So ce836</strain>
    </source>
</reference>
<evidence type="ECO:0000313" key="6">
    <source>
        <dbReference type="Proteomes" id="UP000295497"/>
    </source>
</evidence>
<dbReference type="RefSeq" id="WP_129572538.1">
    <property type="nucleotide sequence ID" value="NZ_CP012672.1"/>
</dbReference>
<protein>
    <submittedName>
        <fullName evidence="3">Transposase</fullName>
    </submittedName>
</protein>
<organism evidence="3 6">
    <name type="scientific">Sorangium cellulosum</name>
    <name type="common">Polyangium cellulosum</name>
    <dbReference type="NCBI Taxonomy" id="56"/>
    <lineage>
        <taxon>Bacteria</taxon>
        <taxon>Pseudomonadati</taxon>
        <taxon>Myxococcota</taxon>
        <taxon>Polyangia</taxon>
        <taxon>Polyangiales</taxon>
        <taxon>Polyangiaceae</taxon>
        <taxon>Sorangium</taxon>
    </lineage>
</organism>
<dbReference type="NCBIfam" id="NF033819">
    <property type="entry name" value="IS66_TnpB"/>
    <property type="match status" value="1"/>
</dbReference>
<dbReference type="Pfam" id="PF05717">
    <property type="entry name" value="TnpB_IS66"/>
    <property type="match status" value="1"/>
</dbReference>
<dbReference type="AlphaFoldDB" id="A0A4P2QR54"/>
<dbReference type="PANTHER" id="PTHR36455">
    <property type="match status" value="1"/>
</dbReference>
<dbReference type="EMBL" id="CP012672">
    <property type="protein sequence ID" value="AUX30515.1"/>
    <property type="molecule type" value="Genomic_DNA"/>
</dbReference>
<dbReference type="EMBL" id="CP012672">
    <property type="protein sequence ID" value="AUX34617.1"/>
    <property type="molecule type" value="Genomic_DNA"/>
</dbReference>